<evidence type="ECO:0000313" key="3">
    <source>
        <dbReference type="Proteomes" id="UP000431684"/>
    </source>
</evidence>
<dbReference type="Proteomes" id="UP000431684">
    <property type="component" value="Unassembled WGS sequence"/>
</dbReference>
<reference evidence="2 3" key="1">
    <citation type="submission" date="2019-11" db="EMBL/GenBank/DDBJ databases">
        <title>Draft Genome Sequences of Six Type Strains of the Genus Massilia.</title>
        <authorList>
            <person name="Miess H."/>
            <person name="Frediansyah A."/>
            <person name="Goeker M."/>
            <person name="Gross H."/>
        </authorList>
    </citation>
    <scope>NUCLEOTIDE SEQUENCE [LARGE SCALE GENOMIC DNA]</scope>
    <source>
        <strain evidence="2 3">DSM 17513</strain>
    </source>
</reference>
<keyword evidence="3" id="KW-1185">Reference proteome</keyword>
<evidence type="ECO:0000256" key="1">
    <source>
        <dbReference type="SAM" id="SignalP"/>
    </source>
</evidence>
<organism evidence="2 3">
    <name type="scientific">Pseudoduganella dura</name>
    <dbReference type="NCBI Taxonomy" id="321982"/>
    <lineage>
        <taxon>Bacteria</taxon>
        <taxon>Pseudomonadati</taxon>
        <taxon>Pseudomonadota</taxon>
        <taxon>Betaproteobacteria</taxon>
        <taxon>Burkholderiales</taxon>
        <taxon>Oxalobacteraceae</taxon>
        <taxon>Telluria group</taxon>
        <taxon>Pseudoduganella</taxon>
    </lineage>
</organism>
<protein>
    <submittedName>
        <fullName evidence="2">Uncharacterized protein</fullName>
    </submittedName>
</protein>
<proteinExistence type="predicted"/>
<dbReference type="RefSeq" id="WP_155710231.1">
    <property type="nucleotide sequence ID" value="NZ_BMWU01000064.1"/>
</dbReference>
<evidence type="ECO:0000313" key="2">
    <source>
        <dbReference type="EMBL" id="MUI14508.1"/>
    </source>
</evidence>
<feature type="signal peptide" evidence="1">
    <location>
        <begin position="1"/>
        <end position="27"/>
    </location>
</feature>
<gene>
    <name evidence="2" type="ORF">GJV26_18890</name>
</gene>
<sequence>MKTIQRIAALTAATLVIAFGQPTQAYAQSQAQLAVAVLTEIMKQKIRVHCDETMATPYGYLACLVTLFDEYELEYTSDDIRRP</sequence>
<keyword evidence="1" id="KW-0732">Signal</keyword>
<dbReference type="EMBL" id="WNWM01000002">
    <property type="protein sequence ID" value="MUI14508.1"/>
    <property type="molecule type" value="Genomic_DNA"/>
</dbReference>
<comment type="caution">
    <text evidence="2">The sequence shown here is derived from an EMBL/GenBank/DDBJ whole genome shotgun (WGS) entry which is preliminary data.</text>
</comment>
<name>A0A6I3XPD7_9BURK</name>
<dbReference type="AlphaFoldDB" id="A0A6I3XPD7"/>
<accession>A0A6I3XPD7</accession>
<feature type="chain" id="PRO_5026303611" evidence="1">
    <location>
        <begin position="28"/>
        <end position="83"/>
    </location>
</feature>